<dbReference type="HOGENOM" id="CLU_2399880_0_0_1"/>
<evidence type="ECO:0000313" key="1">
    <source>
        <dbReference type="EMBL" id="EHK99347.1"/>
    </source>
</evidence>
<keyword evidence="2" id="KW-1185">Reference proteome</keyword>
<dbReference type="Proteomes" id="UP000005446">
    <property type="component" value="Unassembled WGS sequence"/>
</dbReference>
<gene>
    <name evidence="1" type="ORF">M7I_4813</name>
</gene>
<comment type="caution">
    <text evidence="1">The sequence shown here is derived from an EMBL/GenBank/DDBJ whole genome shotgun (WGS) entry which is preliminary data.</text>
</comment>
<accession>H0EQ69</accession>
<evidence type="ECO:0000313" key="2">
    <source>
        <dbReference type="Proteomes" id="UP000005446"/>
    </source>
</evidence>
<name>H0EQ69_GLAL7</name>
<reference evidence="1 2" key="1">
    <citation type="journal article" date="2012" name="Eukaryot. Cell">
        <title>Genome sequence of the fungus Glarea lozoyensis: the first genome sequence of a species from the Helotiaceae family.</title>
        <authorList>
            <person name="Youssar L."/>
            <person name="Gruening B.A."/>
            <person name="Erxleben A."/>
            <person name="Guenther S."/>
            <person name="Huettel W."/>
        </authorList>
    </citation>
    <scope>NUCLEOTIDE SEQUENCE [LARGE SCALE GENOMIC DNA]</scope>
    <source>
        <strain evidence="2">ATCC 74030 / MF5533</strain>
    </source>
</reference>
<proteinExistence type="predicted"/>
<dbReference type="OrthoDB" id="3266505at2759"/>
<dbReference type="InParanoid" id="H0EQ69"/>
<organism evidence="1 2">
    <name type="scientific">Glarea lozoyensis (strain ATCC 74030 / MF5533)</name>
    <dbReference type="NCBI Taxonomy" id="1104152"/>
    <lineage>
        <taxon>Eukaryota</taxon>
        <taxon>Fungi</taxon>
        <taxon>Dikarya</taxon>
        <taxon>Ascomycota</taxon>
        <taxon>Pezizomycotina</taxon>
        <taxon>Leotiomycetes</taxon>
        <taxon>Helotiales</taxon>
        <taxon>Helotiaceae</taxon>
        <taxon>Glarea</taxon>
    </lineage>
</organism>
<sequence>MVFIVFIGRPILAFFPNERIVGVAGHCPQDFMKWSQRLVVLLGSACRALNPTGSGSTSAEDAYSGPLSPAAGVLRGTSFLRAVYVPLVFARNA</sequence>
<protein>
    <submittedName>
        <fullName evidence="1">Uncharacterized protein</fullName>
    </submittedName>
</protein>
<dbReference type="EMBL" id="AGUE01000120">
    <property type="protein sequence ID" value="EHK99347.1"/>
    <property type="molecule type" value="Genomic_DNA"/>
</dbReference>
<dbReference type="AlphaFoldDB" id="H0EQ69"/>